<feature type="compositionally biased region" description="Polar residues" evidence="6">
    <location>
        <begin position="745"/>
        <end position="757"/>
    </location>
</feature>
<dbReference type="InterPro" id="IPR000253">
    <property type="entry name" value="FHA_dom"/>
</dbReference>
<evidence type="ECO:0000256" key="1">
    <source>
        <dbReference type="ARBA" id="ARBA00022527"/>
    </source>
</evidence>
<feature type="region of interest" description="Disordered" evidence="6">
    <location>
        <begin position="696"/>
        <end position="757"/>
    </location>
</feature>
<dbReference type="Pfam" id="PF00069">
    <property type="entry name" value="Pkinase"/>
    <property type="match status" value="1"/>
</dbReference>
<evidence type="ECO:0000256" key="4">
    <source>
        <dbReference type="ARBA" id="ARBA00022777"/>
    </source>
</evidence>
<dbReference type="SMART" id="SM00240">
    <property type="entry name" value="FHA"/>
    <property type="match status" value="1"/>
</dbReference>
<dbReference type="Gene3D" id="2.60.200.20">
    <property type="match status" value="1"/>
</dbReference>
<dbReference type="AlphaFoldDB" id="A0A9N8DRI9"/>
<dbReference type="InterPro" id="IPR008984">
    <property type="entry name" value="SMAD_FHA_dom_sf"/>
</dbReference>
<feature type="compositionally biased region" description="Polar residues" evidence="6">
    <location>
        <begin position="402"/>
        <end position="431"/>
    </location>
</feature>
<sequence>MATAVDSPTTSPLSSPVSSRRMVDIKMNQGLGRLLSCPSNPLGPLKVGPFAFHQDSDVVESSQCTSASIVNQQQQQQRIHDTLDNNNESSQFSFQSASQGGEVLTQNMEYTQMTQDANECSNMSLSPFPTVEKPPLSWGRLMPCDGGKTVELEPRAPVVDPKKKTANLATSQSHTGPSFSLVGLDNLRPCDNFNAYSLGRSAKCDVSIKRAKTHRQDSERDLKVMEWTHGLISNRHATIYCCLPDAPRANNNKNTLPASSMQVWIEDSSYNGTWINGSILLKRGQKRMLHSGDEISFVGKELLRRRVRDEARLQAVYQQYAFVFVNVAHQHFKPTAAAAASTPFPTKMNIRPMSSAKKRAGLVNPRAMNYPPGSRSPKPKTPGNNNRAPYSAAKQPVHPTPKSGNGQQSLSSSPGYNNPQSTAVKTVSSSPRRIEQDYDIRDLLGRGTCGEVRRAIHRQTGKAHAVKIVSLPPPSLTTGHNLQEQQQWLAEARILQTLEHPYIVRLVDVFYTEAHLYLILDLCAGGDLFDSIIKSAKYSETNSRRITDFGVAKSASSELKTFCGTPLYFAPEVLERRHTVDAKGRYGKEADVWSLGVILYILLSGTPPYNIDGAAGMDVILRKSSRISFPPEYWTGVSAQAVDLVNRMLDKAPKSRITVREACDHPWILSDDGDTHCHPLEDPRLMSVTRKRLFPSARSPVVPTPFTTALSPQKQPPSKKRRKVSMESGRASLLDNELEVPVPQSKASSPVANNNIQQRPLSPVENILESAGSPQGSPSGTGKRLTAALQGENDENSACGEFTAVVAVSKQIGSKQNTSIMKPKAVAANEPKISTAIISSLKSRILNAGKNVLPGPPALDPRDTGAFDKSKERKKVVSPHSAGGPEATTKTALWGQGNVPKSAFRGIERPAHWNKSTGTTTTNNSSSTVGIGSAKVIASDSAKKAGGVTGSKKKATKTEGLVKAEELPEDRICSQFSDEEGDDVTKADKVCTNGGLSKPLAKSSEVSTSSSALSSKKSAPAAENTAKAPAPKSQTRKAKTTAKSKSTATTKGSKGGKKSSQGGASGKSKSKKEDNQATLSRWFQPVKKSS</sequence>
<feature type="compositionally biased region" description="Low complexity" evidence="6">
    <location>
        <begin position="1001"/>
        <end position="1033"/>
    </location>
</feature>
<evidence type="ECO:0000313" key="10">
    <source>
        <dbReference type="Proteomes" id="UP001153069"/>
    </source>
</evidence>
<feature type="domain" description="Protein kinase" evidence="8">
    <location>
        <begin position="438"/>
        <end position="668"/>
    </location>
</feature>
<protein>
    <submittedName>
        <fullName evidence="9">MAP kinase-activated protein kinase 2</fullName>
    </submittedName>
</protein>
<evidence type="ECO:0000313" key="9">
    <source>
        <dbReference type="EMBL" id="CAB9507306.1"/>
    </source>
</evidence>
<evidence type="ECO:0000259" key="8">
    <source>
        <dbReference type="PROSITE" id="PS50011"/>
    </source>
</evidence>
<dbReference type="InterPro" id="IPR050205">
    <property type="entry name" value="CDPK_Ser/Thr_kinases"/>
</dbReference>
<feature type="compositionally biased region" description="Low complexity" evidence="6">
    <location>
        <begin position="1043"/>
        <end position="1062"/>
    </location>
</feature>
<dbReference type="Pfam" id="PF07714">
    <property type="entry name" value="PK_Tyr_Ser-Thr"/>
    <property type="match status" value="1"/>
</dbReference>
<feature type="compositionally biased region" description="Low complexity" evidence="6">
    <location>
        <begin position="914"/>
        <end position="933"/>
    </location>
</feature>
<dbReference type="GO" id="GO:0005524">
    <property type="term" value="F:ATP binding"/>
    <property type="evidence" value="ECO:0007669"/>
    <property type="project" value="UniProtKB-KW"/>
</dbReference>
<dbReference type="Pfam" id="PF00498">
    <property type="entry name" value="FHA"/>
    <property type="match status" value="1"/>
</dbReference>
<evidence type="ECO:0000256" key="6">
    <source>
        <dbReference type="SAM" id="MobiDB-lite"/>
    </source>
</evidence>
<keyword evidence="1" id="KW-0723">Serine/threonine-protein kinase</keyword>
<feature type="region of interest" description="Disordered" evidence="6">
    <location>
        <begin position="1"/>
        <end position="20"/>
    </location>
</feature>
<dbReference type="SUPFAM" id="SSF49879">
    <property type="entry name" value="SMAD/FHA domain"/>
    <property type="match status" value="1"/>
</dbReference>
<name>A0A9N8DRI9_9STRA</name>
<feature type="region of interest" description="Disordered" evidence="6">
    <location>
        <begin position="345"/>
        <end position="432"/>
    </location>
</feature>
<dbReference type="PROSITE" id="PS50011">
    <property type="entry name" value="PROTEIN_KINASE_DOM"/>
    <property type="match status" value="1"/>
</dbReference>
<keyword evidence="2" id="KW-0808">Transferase</keyword>
<evidence type="ECO:0000259" key="7">
    <source>
        <dbReference type="PROSITE" id="PS50006"/>
    </source>
</evidence>
<feature type="domain" description="FHA" evidence="7">
    <location>
        <begin position="196"/>
        <end position="280"/>
    </location>
</feature>
<evidence type="ECO:0000256" key="5">
    <source>
        <dbReference type="ARBA" id="ARBA00022840"/>
    </source>
</evidence>
<feature type="compositionally biased region" description="Basic and acidic residues" evidence="6">
    <location>
        <begin position="860"/>
        <end position="871"/>
    </location>
</feature>
<dbReference type="InterPro" id="IPR001245">
    <property type="entry name" value="Ser-Thr/Tyr_kinase_cat_dom"/>
</dbReference>
<feature type="compositionally biased region" description="Polar residues" evidence="6">
    <location>
        <begin position="1076"/>
        <end position="1090"/>
    </location>
</feature>
<dbReference type="InterPro" id="IPR000719">
    <property type="entry name" value="Prot_kinase_dom"/>
</dbReference>
<dbReference type="PANTHER" id="PTHR24349">
    <property type="entry name" value="SERINE/THREONINE-PROTEIN KINASE"/>
    <property type="match status" value="1"/>
</dbReference>
<accession>A0A9N8DRI9</accession>
<dbReference type="InterPro" id="IPR011009">
    <property type="entry name" value="Kinase-like_dom_sf"/>
</dbReference>
<feature type="compositionally biased region" description="Basic and acidic residues" evidence="6">
    <location>
        <begin position="956"/>
        <end position="972"/>
    </location>
</feature>
<evidence type="ECO:0000256" key="2">
    <source>
        <dbReference type="ARBA" id="ARBA00022679"/>
    </source>
</evidence>
<dbReference type="PROSITE" id="PS50006">
    <property type="entry name" value="FHA_DOMAIN"/>
    <property type="match status" value="1"/>
</dbReference>
<keyword evidence="10" id="KW-1185">Reference proteome</keyword>
<gene>
    <name evidence="9" type="ORF">SEMRO_301_G111820.1</name>
</gene>
<keyword evidence="4 9" id="KW-0418">Kinase</keyword>
<organism evidence="9 10">
    <name type="scientific">Seminavis robusta</name>
    <dbReference type="NCBI Taxonomy" id="568900"/>
    <lineage>
        <taxon>Eukaryota</taxon>
        <taxon>Sar</taxon>
        <taxon>Stramenopiles</taxon>
        <taxon>Ochrophyta</taxon>
        <taxon>Bacillariophyta</taxon>
        <taxon>Bacillariophyceae</taxon>
        <taxon>Bacillariophycidae</taxon>
        <taxon>Naviculales</taxon>
        <taxon>Naviculaceae</taxon>
        <taxon>Seminavis</taxon>
    </lineage>
</organism>
<reference evidence="9" key="1">
    <citation type="submission" date="2020-06" db="EMBL/GenBank/DDBJ databases">
        <authorList>
            <consortium name="Plant Systems Biology data submission"/>
        </authorList>
    </citation>
    <scope>NUCLEOTIDE SEQUENCE</scope>
    <source>
        <strain evidence="9">D6</strain>
    </source>
</reference>
<comment type="caution">
    <text evidence="9">The sequence shown here is derived from an EMBL/GenBank/DDBJ whole genome shotgun (WGS) entry which is preliminary data.</text>
</comment>
<evidence type="ECO:0000256" key="3">
    <source>
        <dbReference type="ARBA" id="ARBA00022741"/>
    </source>
</evidence>
<feature type="compositionally biased region" description="Low complexity" evidence="6">
    <location>
        <begin position="7"/>
        <end position="19"/>
    </location>
</feature>
<dbReference type="OrthoDB" id="40902at2759"/>
<dbReference type="SUPFAM" id="SSF56112">
    <property type="entry name" value="Protein kinase-like (PK-like)"/>
    <property type="match status" value="1"/>
</dbReference>
<dbReference type="EMBL" id="CAICTM010000300">
    <property type="protein sequence ID" value="CAB9507306.1"/>
    <property type="molecule type" value="Genomic_DNA"/>
</dbReference>
<dbReference type="Proteomes" id="UP001153069">
    <property type="component" value="Unassembled WGS sequence"/>
</dbReference>
<feature type="region of interest" description="Disordered" evidence="6">
    <location>
        <begin position="852"/>
        <end position="1090"/>
    </location>
</feature>
<keyword evidence="3" id="KW-0547">Nucleotide-binding</keyword>
<dbReference type="GO" id="GO:0004674">
    <property type="term" value="F:protein serine/threonine kinase activity"/>
    <property type="evidence" value="ECO:0007669"/>
    <property type="project" value="UniProtKB-KW"/>
</dbReference>
<proteinExistence type="predicted"/>
<keyword evidence="5" id="KW-0067">ATP-binding</keyword>
<dbReference type="Gene3D" id="1.10.510.10">
    <property type="entry name" value="Transferase(Phosphotransferase) domain 1"/>
    <property type="match status" value="2"/>
</dbReference>